<dbReference type="PANTHER" id="PTHR30137">
    <property type="entry name" value="LUCIFERASE-LIKE MONOOXYGENASE"/>
    <property type="match status" value="1"/>
</dbReference>
<gene>
    <name evidence="4" type="ORF">SAMN06296065_105277</name>
</gene>
<dbReference type="InterPro" id="IPR011251">
    <property type="entry name" value="Luciferase-like_dom"/>
</dbReference>
<protein>
    <submittedName>
        <fullName evidence="4">Flavin-dependent oxidoreductase, luciferase family (Includes alkanesulfonate monooxygenase SsuD and methylene tetrahydromethanopterin reductase)</fullName>
    </submittedName>
</protein>
<accession>A0ABY1QJ97</accession>
<proteinExistence type="predicted"/>
<feature type="domain" description="Luciferase-like" evidence="3">
    <location>
        <begin position="1"/>
        <end position="314"/>
    </location>
</feature>
<dbReference type="RefSeq" id="WP_283406225.1">
    <property type="nucleotide sequence ID" value="NZ_FXUI01000005.1"/>
</dbReference>
<dbReference type="InterPro" id="IPR050766">
    <property type="entry name" value="Bact_Lucif_Oxidored"/>
</dbReference>
<keyword evidence="2 4" id="KW-0503">Monooxygenase</keyword>
<dbReference type="PANTHER" id="PTHR30137:SF8">
    <property type="entry name" value="BLR5498 PROTEIN"/>
    <property type="match status" value="1"/>
</dbReference>
<comment type="caution">
    <text evidence="4">The sequence shown here is derived from an EMBL/GenBank/DDBJ whole genome shotgun (WGS) entry which is preliminary data.</text>
</comment>
<dbReference type="GO" id="GO:0004497">
    <property type="term" value="F:monooxygenase activity"/>
    <property type="evidence" value="ECO:0007669"/>
    <property type="project" value="UniProtKB-KW"/>
</dbReference>
<dbReference type="EMBL" id="FXUI01000005">
    <property type="protein sequence ID" value="SMP70221.1"/>
    <property type="molecule type" value="Genomic_DNA"/>
</dbReference>
<dbReference type="Gene3D" id="3.20.20.30">
    <property type="entry name" value="Luciferase-like domain"/>
    <property type="match status" value="1"/>
</dbReference>
<evidence type="ECO:0000313" key="4">
    <source>
        <dbReference type="EMBL" id="SMP70221.1"/>
    </source>
</evidence>
<evidence type="ECO:0000256" key="2">
    <source>
        <dbReference type="ARBA" id="ARBA00023033"/>
    </source>
</evidence>
<dbReference type="SUPFAM" id="SSF51679">
    <property type="entry name" value="Bacterial luciferase-like"/>
    <property type="match status" value="1"/>
</dbReference>
<evidence type="ECO:0000256" key="1">
    <source>
        <dbReference type="ARBA" id="ARBA00023002"/>
    </source>
</evidence>
<evidence type="ECO:0000259" key="3">
    <source>
        <dbReference type="Pfam" id="PF00296"/>
    </source>
</evidence>
<dbReference type="Pfam" id="PF00296">
    <property type="entry name" value="Bac_luciferase"/>
    <property type="match status" value="1"/>
</dbReference>
<keyword evidence="1" id="KW-0560">Oxidoreductase</keyword>
<dbReference type="InterPro" id="IPR036661">
    <property type="entry name" value="Luciferase-like_sf"/>
</dbReference>
<dbReference type="Proteomes" id="UP001157910">
    <property type="component" value="Unassembled WGS sequence"/>
</dbReference>
<name>A0ABY1QJ97_9SPHN</name>
<evidence type="ECO:0000313" key="5">
    <source>
        <dbReference type="Proteomes" id="UP001157910"/>
    </source>
</evidence>
<reference evidence="4 5" key="1">
    <citation type="submission" date="2017-05" db="EMBL/GenBank/DDBJ databases">
        <authorList>
            <person name="Varghese N."/>
            <person name="Submissions S."/>
        </authorList>
    </citation>
    <scope>NUCLEOTIDE SEQUENCE [LARGE SCALE GENOMIC DNA]</scope>
    <source>
        <strain evidence="4 5">SM16</strain>
    </source>
</reference>
<keyword evidence="5" id="KW-1185">Reference proteome</keyword>
<sequence>MQVGIHLGYQNLHGLPDYEFFRRETRLAVEAEAMGFDFAALVEHHFTDYAACPDPLQALSWIAAKTKTIKLMPAAVILPWNDPLRVVEKVAMLDALCEGRLYLGMGRGAARREFEKFGVELADSREMFDEAALIIMNGLETGIVEADGKWYRQSRTEIRPRPEGWNRDRCVMVSMSPGSCEVAADYGLKALRFSQGDWSKAMPEINAYRDTFRLKHAKAAPPFIISDFMVCFEDRAKVTEYTDKYFAAQFLQVANHYEFMSPHFKELPSYATYAYMGDMAAARGGPDKAYKDYVGGNLIGTPEELYDKHLERKAMVGDYEIIANFSFGGMPYEDVYEQMKVFADRVMPLLKAEEPVLA</sequence>
<organism evidence="4 5">
    <name type="scientific">Novosphingobium panipatense</name>
    <dbReference type="NCBI Taxonomy" id="428991"/>
    <lineage>
        <taxon>Bacteria</taxon>
        <taxon>Pseudomonadati</taxon>
        <taxon>Pseudomonadota</taxon>
        <taxon>Alphaproteobacteria</taxon>
        <taxon>Sphingomonadales</taxon>
        <taxon>Sphingomonadaceae</taxon>
        <taxon>Novosphingobium</taxon>
    </lineage>
</organism>